<feature type="transmembrane region" description="Helical" evidence="9">
    <location>
        <begin position="164"/>
        <end position="186"/>
    </location>
</feature>
<dbReference type="GO" id="GO:0004984">
    <property type="term" value="F:olfactory receptor activity"/>
    <property type="evidence" value="ECO:0007669"/>
    <property type="project" value="InterPro"/>
</dbReference>
<evidence type="ECO:0000256" key="4">
    <source>
        <dbReference type="ARBA" id="ARBA00022725"/>
    </source>
</evidence>
<keyword evidence="2" id="KW-0716">Sensory transduction</keyword>
<keyword evidence="8" id="KW-0807">Transducer</keyword>
<evidence type="ECO:0000256" key="8">
    <source>
        <dbReference type="ARBA" id="ARBA00023224"/>
    </source>
</evidence>
<accession>A0A6M3GS28</accession>
<dbReference type="EMBL" id="MK821042">
    <property type="protein sequence ID" value="QIJ45829.1"/>
    <property type="molecule type" value="mRNA"/>
</dbReference>
<evidence type="ECO:0000256" key="9">
    <source>
        <dbReference type="SAM" id="Phobius"/>
    </source>
</evidence>
<evidence type="ECO:0000256" key="3">
    <source>
        <dbReference type="ARBA" id="ARBA00022692"/>
    </source>
</evidence>
<feature type="transmembrane region" description="Helical" evidence="9">
    <location>
        <begin position="97"/>
        <end position="118"/>
    </location>
</feature>
<name>A0A6M3GS28_GLYPY</name>
<organism evidence="10">
    <name type="scientific">Glyphodes pyloalis</name>
    <name type="common">Lesser mulberry snout moth</name>
    <dbReference type="NCBI Taxonomy" id="1242752"/>
    <lineage>
        <taxon>Eukaryota</taxon>
        <taxon>Metazoa</taxon>
        <taxon>Ecdysozoa</taxon>
        <taxon>Arthropoda</taxon>
        <taxon>Hexapoda</taxon>
        <taxon>Insecta</taxon>
        <taxon>Pterygota</taxon>
        <taxon>Neoptera</taxon>
        <taxon>Endopterygota</taxon>
        <taxon>Lepidoptera</taxon>
        <taxon>Glossata</taxon>
        <taxon>Ditrysia</taxon>
        <taxon>Pyraloidea</taxon>
        <taxon>Crambidae</taxon>
        <taxon>Spilomelinae</taxon>
        <taxon>Glyphodes</taxon>
    </lineage>
</organism>
<proteinExistence type="evidence at transcript level"/>
<dbReference type="AlphaFoldDB" id="A0A6M3GS28"/>
<evidence type="ECO:0000256" key="7">
    <source>
        <dbReference type="ARBA" id="ARBA00023170"/>
    </source>
</evidence>
<dbReference type="GO" id="GO:0005549">
    <property type="term" value="F:odorant binding"/>
    <property type="evidence" value="ECO:0007669"/>
    <property type="project" value="InterPro"/>
</dbReference>
<feature type="transmembrane region" description="Helical" evidence="9">
    <location>
        <begin position="226"/>
        <end position="250"/>
    </location>
</feature>
<gene>
    <name evidence="10" type="primary">OR40</name>
</gene>
<evidence type="ECO:0000313" key="10">
    <source>
        <dbReference type="EMBL" id="QIJ45829.1"/>
    </source>
</evidence>
<dbReference type="GO" id="GO:0007165">
    <property type="term" value="P:signal transduction"/>
    <property type="evidence" value="ECO:0007669"/>
    <property type="project" value="UniProtKB-KW"/>
</dbReference>
<comment type="subcellular location">
    <subcellularLocation>
        <location evidence="1">Membrane</location>
        <topology evidence="1">Multi-pass membrane protein</topology>
    </subcellularLocation>
</comment>
<evidence type="ECO:0000256" key="5">
    <source>
        <dbReference type="ARBA" id="ARBA00022989"/>
    </source>
</evidence>
<protein>
    <submittedName>
        <fullName evidence="10">Olfactory receptor</fullName>
    </submittedName>
</protein>
<reference evidence="10" key="1">
    <citation type="submission" date="2019-04" db="EMBL/GenBank/DDBJ databases">
        <authorList>
            <person name="Sheng S."/>
        </authorList>
    </citation>
    <scope>NUCLEOTIDE SEQUENCE</scope>
</reference>
<keyword evidence="4" id="KW-0552">Olfaction</keyword>
<feature type="transmembrane region" description="Helical" evidence="9">
    <location>
        <begin position="71"/>
        <end position="91"/>
    </location>
</feature>
<keyword evidence="5 9" id="KW-1133">Transmembrane helix</keyword>
<keyword evidence="6 9" id="KW-0472">Membrane</keyword>
<evidence type="ECO:0000256" key="2">
    <source>
        <dbReference type="ARBA" id="ARBA00022606"/>
    </source>
</evidence>
<evidence type="ECO:0000256" key="1">
    <source>
        <dbReference type="ARBA" id="ARBA00004141"/>
    </source>
</evidence>
<sequence length="339" mass="39802">MIGRLFHDSINSPFKETIENIILHFRTAFKMDFKKKEDPTSLKHIKILRAFLSIIGAWPTEVFEKQAQRKILSKVLILAPCMIGVGEMSYIAQNFHIFTFFDLGDVCMTMFLTIVTFVRSLLPTMKKYGLLTKAFIVEFHLVHFKHKGDYHEKIYNKINYLSHYFTLSMVTNMIVGPTLFTLVPLYNNYLNGAFAKNKTENLKLQFSVYFSFPGFNQQDHHISSSFINYVLGGICSIFVCGIEILIYLMAFQIIGHIKLLIHDLQQVPRPKFPTVINVFWCRKNTRYNLYLESYNSMENKLIRQEIVKLVEHHRFIVKLVSIYSTKYNHIFDLALNFRF</sequence>
<evidence type="ECO:0000256" key="6">
    <source>
        <dbReference type="ARBA" id="ARBA00023136"/>
    </source>
</evidence>
<dbReference type="Pfam" id="PF02949">
    <property type="entry name" value="7tm_6"/>
    <property type="match status" value="1"/>
</dbReference>
<keyword evidence="3 9" id="KW-0812">Transmembrane</keyword>
<dbReference type="GO" id="GO:0016020">
    <property type="term" value="C:membrane"/>
    <property type="evidence" value="ECO:0007669"/>
    <property type="project" value="UniProtKB-SubCell"/>
</dbReference>
<keyword evidence="7 10" id="KW-0675">Receptor</keyword>
<dbReference type="InterPro" id="IPR004117">
    <property type="entry name" value="7tm6_olfct_rcpt"/>
</dbReference>